<keyword evidence="2" id="KW-1185">Reference proteome</keyword>
<organism evidence="1 2">
    <name type="scientific">Violaceomyces palustris</name>
    <dbReference type="NCBI Taxonomy" id="1673888"/>
    <lineage>
        <taxon>Eukaryota</taxon>
        <taxon>Fungi</taxon>
        <taxon>Dikarya</taxon>
        <taxon>Basidiomycota</taxon>
        <taxon>Ustilaginomycotina</taxon>
        <taxon>Ustilaginomycetes</taxon>
        <taxon>Violaceomycetales</taxon>
        <taxon>Violaceomycetaceae</taxon>
        <taxon>Violaceomyces</taxon>
    </lineage>
</organism>
<evidence type="ECO:0000313" key="1">
    <source>
        <dbReference type="EMBL" id="PWN46560.1"/>
    </source>
</evidence>
<sequence length="417" mass="46423">MERDQVDPEVERRGGATPPPKLRFDYGGEKVRGVSLGGWLVVEDFITPNVYSSTGNSRIIDEWTFGSLQSKSKATSILQKHLDGFVGEEDFERMASLGLNHVRIPIGYWAFEVGEGEPFLKLNQWNLLKKAAGWAGKNGLKVLVDLHAVPGSANGFDHGGRKGHNEWASKRSYVERTLAILRTMSNEFSKPEYSNSVSAIELVNEPVTDSKVVLDFYKRGYGVVRNSSSPSPLLVVIGDEFKSPALTDYWRKRLTPPEYQGLAIDSHVYTIFDDDSIRLSPSDRVSHYCSLLPELSRANSDHWQLIGEWSPSPTDCAQGLNGRGKGSRYQGDLPGSRGKVGECSSKTGDASHFSKGYKRLLATLWQAQVESYEGGMGWIMWTWKTQSGKAEEWSYLKGVEHGWIPEDPTSRPQGVIC</sequence>
<reference evidence="1 2" key="1">
    <citation type="journal article" date="2018" name="Mol. Biol. Evol.">
        <title>Broad Genomic Sampling Reveals a Smut Pathogenic Ancestry of the Fungal Clade Ustilaginomycotina.</title>
        <authorList>
            <person name="Kijpornyongpan T."/>
            <person name="Mondo S.J."/>
            <person name="Barry K."/>
            <person name="Sandor L."/>
            <person name="Lee J."/>
            <person name="Lipzen A."/>
            <person name="Pangilinan J."/>
            <person name="LaButti K."/>
            <person name="Hainaut M."/>
            <person name="Henrissat B."/>
            <person name="Grigoriev I.V."/>
            <person name="Spatafora J.W."/>
            <person name="Aime M.C."/>
        </authorList>
    </citation>
    <scope>NUCLEOTIDE SEQUENCE [LARGE SCALE GENOMIC DNA]</scope>
    <source>
        <strain evidence="1 2">SA 807</strain>
    </source>
</reference>
<name>A0ACD0NLD7_9BASI</name>
<proteinExistence type="predicted"/>
<accession>A0ACD0NLD7</accession>
<dbReference type="Proteomes" id="UP000245626">
    <property type="component" value="Unassembled WGS sequence"/>
</dbReference>
<keyword evidence="1" id="KW-0378">Hydrolase</keyword>
<evidence type="ECO:0000313" key="2">
    <source>
        <dbReference type="Proteomes" id="UP000245626"/>
    </source>
</evidence>
<gene>
    <name evidence="1" type="ORF">IE53DRAFT_391263</name>
</gene>
<dbReference type="EMBL" id="KZ820893">
    <property type="protein sequence ID" value="PWN46560.1"/>
    <property type="molecule type" value="Genomic_DNA"/>
</dbReference>
<protein>
    <submittedName>
        <fullName evidence="1">Glycoside hydrolase</fullName>
    </submittedName>
</protein>